<feature type="region of interest" description="Disordered" evidence="4">
    <location>
        <begin position="606"/>
        <end position="653"/>
    </location>
</feature>
<dbReference type="CDD" id="cd14256">
    <property type="entry name" value="Dockerin_I"/>
    <property type="match status" value="1"/>
</dbReference>
<dbReference type="SUPFAM" id="SSF50939">
    <property type="entry name" value="Sialidases"/>
    <property type="match status" value="1"/>
</dbReference>
<keyword evidence="3" id="KW-0106">Calcium</keyword>
<dbReference type="SUPFAM" id="SSF141072">
    <property type="entry name" value="CalX-like"/>
    <property type="match status" value="1"/>
</dbReference>
<dbReference type="Gene3D" id="2.60.40.3440">
    <property type="match status" value="1"/>
</dbReference>
<organism evidence="7 8">
    <name type="scientific">Desulfonema magnum</name>
    <dbReference type="NCBI Taxonomy" id="45655"/>
    <lineage>
        <taxon>Bacteria</taxon>
        <taxon>Pseudomonadati</taxon>
        <taxon>Thermodesulfobacteriota</taxon>
        <taxon>Desulfobacteria</taxon>
        <taxon>Desulfobacterales</taxon>
        <taxon>Desulfococcaceae</taxon>
        <taxon>Desulfonema</taxon>
    </lineage>
</organism>
<dbReference type="Pfam" id="PF03160">
    <property type="entry name" value="Calx-beta"/>
    <property type="match status" value="1"/>
</dbReference>
<dbReference type="InterPro" id="IPR041286">
    <property type="entry name" value="MBG_2"/>
</dbReference>
<dbReference type="GO" id="GO:0004553">
    <property type="term" value="F:hydrolase activity, hydrolyzing O-glycosyl compounds"/>
    <property type="evidence" value="ECO:0007669"/>
    <property type="project" value="InterPro"/>
</dbReference>
<feature type="domain" description="Dockerin" evidence="6">
    <location>
        <begin position="1889"/>
        <end position="1950"/>
    </location>
</feature>
<dbReference type="PROSITE" id="PS51766">
    <property type="entry name" value="DOCKERIN"/>
    <property type="match status" value="1"/>
</dbReference>
<dbReference type="GO" id="GO:0016020">
    <property type="term" value="C:membrane"/>
    <property type="evidence" value="ECO:0007669"/>
    <property type="project" value="InterPro"/>
</dbReference>
<evidence type="ECO:0000259" key="5">
    <source>
        <dbReference type="PROSITE" id="PS50222"/>
    </source>
</evidence>
<sequence>MYITVKPENKQIKVSSDGVTANSDGSITLEFENQTAKSITVTADDDEDVEGDHEVKITHTIDSDSADEYTKSSVKISPSSKVEVNITDNDKSLISISSDDSVMEGDDLVGKDIKFKVTLSKANPKTVTVYYKISGVTADEGTDYKVENPYDYTGDELTFAPDDLTKNIIVKIIGDEVSEPNEKFSVKLLDKPLVGSETDSNMADIDADNKEKTFTITNDDDPGVTISTDTVNVTEGSETTYTVKLNTFPTDDVKINLSIDDPFNLIQLINEAGDDIITTSSPLIFKTSNGKTPQKVKVVASHDKVATNYSPVKITHTIETNAEAYINASFSPNSEVTVNIADIDAEPQSITFDLGTRTYGDPAFTGATAPGGTVKLITSSNPSVATVNKSNSTVRIVGVGTTQICGEVPKSVKYLAASGCGTLTVNKKTLTVTADDKTRPYNTDNPQFTMSYSGWVGSDNVSVLDTPPTLSCSATKTSNAGTYPIVIGGGADDHYTFNYINSELEITQLDQTITSYDPLPALVNHGDNIPLNAQASSGLSVIFTSKTPEVALISRNKVNPTGYGDAVICATQPGNTNYNEAPELCQTITINAPPVISEGSAVTVNMDEDSDPRSFSLSLNATDQDGDNSRIRWKISKSPSHGTASASGSGSDKGIGYSPAANWSGTDSFQVQAYDTRGGTDIITVTVKVAAQNDAPVLHSHLSPELTAIDEDIDPTLNPGNTVAEILAQDSIEDVDGTPRQAIAVIAVDNTNGVWQYSTDSATQWSDFSDIRGDNITLEEARVLESSHKIRFLPNPDYPYGDYNGNAAFTFRAWDMTEGTAGSTIKITGIGGMTPFSSAQDQANITVNPLDDAPRVVSPILDITVLEDARDTVIDLGDVFTDIDNNDLLIVETIETIEESNVGPLQDSPLLDLSIVGDILTIAYESHQYGQAAVTILATSAEKTVKDQFNITVHSETDPPAIPIHQFPVLTSIEENNTNSPGDTVGDMVSGLFVTKNGYTYNECTADDGICVESEGFITDPDIPNTEAVIAIAVIGVNNTMGTWQYSLDNGGTWNDFTSVTGRFVNTDEEARVLTESHKVRFVPNPNYYGGSSFTFRAWDMTDGTTPGAVADVTAYGGTSAFSAVSDYAQIEVTPVDNPPTVFRPMDDVFVNMNAGNRTINLADVFTDIDNNPATITKQLEENTNWNLVTPFVDKNTLTLDFQQDKVGQAVITIRGQSNGKTVTDSFTVTVSDNQEQPLPAPGDQHLTPIPEDSFSNHGDTVADIFENVADENGNLITAIAVTSVNNEFGIWQYALENFEWKNFTSKTGGFIDLENETRVLDSSARIRFVPDTDYNGESVFRFQAYDLSNGGFPGQTLISGRRDTIPVPDNRGIIKVRPVDDPPTVDNPIENIMVTAPVTGRTINLSNVFTDVDVDNDDRDIIKAVESNTNPSLVTALIDRNTLTLNMYDSQRGNAVIRVRGTSNGKTVSDEFVVMINEAPVLDADHSPLLTDISEDETENDGDSVGDILADNSITDADGSPRKAMAVTEVDNTNGAWQYSLDHGETWHDFSLLTEIADLEDNAVLLEETNRIRFVPDTDYHGVTTFTFRAWDQNMGSPGKRENTSENGGASPFSEHTNIATLFVSSVDDPPIVARPIADVLMNYETSGKKIDLSDVFTDADNDDDEILKTVTGNDNSSLVYARVVDENILTLSFLKDQAGDALVTITGTSNGKSVSDEFMVGLNWSNYAPILDPTQDPKLNDIIRNPAVNPGTCVADIVVHGSVADIDTESPVNAIAVIAADNTYGVWQYSLDNGDTWNDFAFVSGMSADMETQARLLDGTLTDADTHKIRFVPDEDFTGLSTVTFRAYDKTSGTPGETADASINGGKTAFSSAYDDAVIMVNSCVAGETLPGDVDDSGTIDLLDAIIILKTLVGKNAGSICIYADVNGDGRIGTDEAVYVLRQLGSDF</sequence>
<dbReference type="GO" id="GO:0000272">
    <property type="term" value="P:polysaccharide catabolic process"/>
    <property type="evidence" value="ECO:0007669"/>
    <property type="project" value="InterPro"/>
</dbReference>
<dbReference type="InterPro" id="IPR016134">
    <property type="entry name" value="Dockerin_dom"/>
</dbReference>
<reference evidence="7" key="1">
    <citation type="journal article" date="2021" name="Microb. Physiol.">
        <title>Proteogenomic Insights into the Physiology of Marine, Sulfate-Reducing, Filamentous Desulfonema limicola and Desulfonema magnum.</title>
        <authorList>
            <person name="Schnaars V."/>
            <person name="Wohlbrand L."/>
            <person name="Scheve S."/>
            <person name="Hinrichs C."/>
            <person name="Reinhardt R."/>
            <person name="Rabus R."/>
        </authorList>
    </citation>
    <scope>NUCLEOTIDE SEQUENCE</scope>
    <source>
        <strain evidence="7">4be13</strain>
    </source>
</reference>
<feature type="compositionally biased region" description="Polar residues" evidence="4">
    <location>
        <begin position="613"/>
        <end position="623"/>
    </location>
</feature>
<dbReference type="EMBL" id="CP061800">
    <property type="protein sequence ID" value="QTA91750.1"/>
    <property type="molecule type" value="Genomic_DNA"/>
</dbReference>
<dbReference type="InterPro" id="IPR002048">
    <property type="entry name" value="EF_hand_dom"/>
</dbReference>
<feature type="compositionally biased region" description="Low complexity" evidence="4">
    <location>
        <begin position="638"/>
        <end position="653"/>
    </location>
</feature>
<keyword evidence="2" id="KW-0677">Repeat</keyword>
<keyword evidence="1" id="KW-0732">Signal</keyword>
<dbReference type="SUPFAM" id="SSF63446">
    <property type="entry name" value="Type I dockerin domain"/>
    <property type="match status" value="1"/>
</dbReference>
<dbReference type="InterPro" id="IPR036278">
    <property type="entry name" value="Sialidase_sf"/>
</dbReference>
<keyword evidence="8" id="KW-1185">Reference proteome</keyword>
<name>A0A975BV79_9BACT</name>
<dbReference type="Gene3D" id="3.30.160.710">
    <property type="match status" value="1"/>
</dbReference>
<evidence type="ECO:0000256" key="4">
    <source>
        <dbReference type="SAM" id="MobiDB-lite"/>
    </source>
</evidence>
<evidence type="ECO:0000256" key="1">
    <source>
        <dbReference type="ARBA" id="ARBA00022729"/>
    </source>
</evidence>
<accession>A0A975BV79</accession>
<dbReference type="Proteomes" id="UP000663722">
    <property type="component" value="Chromosome"/>
</dbReference>
<evidence type="ECO:0000313" key="8">
    <source>
        <dbReference type="Proteomes" id="UP000663722"/>
    </source>
</evidence>
<dbReference type="Gene3D" id="2.60.40.2030">
    <property type="match status" value="1"/>
</dbReference>
<proteinExistence type="predicted"/>
<dbReference type="InterPro" id="IPR003644">
    <property type="entry name" value="Calx_beta"/>
</dbReference>
<evidence type="ECO:0000256" key="3">
    <source>
        <dbReference type="ARBA" id="ARBA00022837"/>
    </source>
</evidence>
<protein>
    <submittedName>
        <fullName evidence="7">Dockerin domain-containing protein</fullName>
    </submittedName>
</protein>
<gene>
    <name evidence="7" type="ORF">dnm_078240</name>
</gene>
<evidence type="ECO:0000259" key="6">
    <source>
        <dbReference type="PROSITE" id="PS51766"/>
    </source>
</evidence>
<feature type="domain" description="EF-hand" evidence="5">
    <location>
        <begin position="1927"/>
        <end position="1949"/>
    </location>
</feature>
<dbReference type="GO" id="GO:0007154">
    <property type="term" value="P:cell communication"/>
    <property type="evidence" value="ECO:0007669"/>
    <property type="project" value="InterPro"/>
</dbReference>
<dbReference type="Pfam" id="PF17963">
    <property type="entry name" value="Big_9"/>
    <property type="match status" value="1"/>
</dbReference>
<dbReference type="Pfam" id="PF00404">
    <property type="entry name" value="Dockerin_1"/>
    <property type="match status" value="1"/>
</dbReference>
<dbReference type="InterPro" id="IPR036439">
    <property type="entry name" value="Dockerin_dom_sf"/>
</dbReference>
<dbReference type="InterPro" id="IPR002105">
    <property type="entry name" value="Dockerin_1_rpt"/>
</dbReference>
<dbReference type="PROSITE" id="PS50222">
    <property type="entry name" value="EF_HAND_2"/>
    <property type="match status" value="1"/>
</dbReference>
<dbReference type="InterPro" id="IPR038081">
    <property type="entry name" value="CalX-like_sf"/>
</dbReference>
<dbReference type="Gene3D" id="1.10.1330.10">
    <property type="entry name" value="Dockerin domain"/>
    <property type="match status" value="1"/>
</dbReference>
<evidence type="ECO:0000256" key="2">
    <source>
        <dbReference type="ARBA" id="ARBA00022737"/>
    </source>
</evidence>
<dbReference type="Gene3D" id="2.60.40.1080">
    <property type="match status" value="1"/>
</dbReference>
<evidence type="ECO:0000313" key="7">
    <source>
        <dbReference type="EMBL" id="QTA91750.1"/>
    </source>
</evidence>
<dbReference type="GO" id="GO:0005509">
    <property type="term" value="F:calcium ion binding"/>
    <property type="evidence" value="ECO:0007669"/>
    <property type="project" value="InterPro"/>
</dbReference>
<dbReference type="KEGG" id="dmm:dnm_078240"/>
<dbReference type="Pfam" id="PF18676">
    <property type="entry name" value="MBG_2"/>
    <property type="match status" value="1"/>
</dbReference>